<dbReference type="AlphaFoldDB" id="A0A401H2M9"/>
<dbReference type="GeneID" id="38785598"/>
<dbReference type="RefSeq" id="XP_027619594.1">
    <property type="nucleotide sequence ID" value="XM_027763793.1"/>
</dbReference>
<dbReference type="InParanoid" id="A0A401H2M9"/>
<name>A0A401H2M9_9APHY</name>
<organism evidence="1 2">
    <name type="scientific">Sparassis crispa</name>
    <dbReference type="NCBI Taxonomy" id="139825"/>
    <lineage>
        <taxon>Eukaryota</taxon>
        <taxon>Fungi</taxon>
        <taxon>Dikarya</taxon>
        <taxon>Basidiomycota</taxon>
        <taxon>Agaricomycotina</taxon>
        <taxon>Agaricomycetes</taxon>
        <taxon>Polyporales</taxon>
        <taxon>Sparassidaceae</taxon>
        <taxon>Sparassis</taxon>
    </lineage>
</organism>
<comment type="caution">
    <text evidence="1">The sequence shown here is derived from an EMBL/GenBank/DDBJ whole genome shotgun (WGS) entry which is preliminary data.</text>
</comment>
<accession>A0A401H2M9</accession>
<gene>
    <name evidence="1" type="ORF">SCP_1400860</name>
</gene>
<evidence type="ECO:0000313" key="1">
    <source>
        <dbReference type="EMBL" id="GBE88681.1"/>
    </source>
</evidence>
<reference evidence="1 2" key="1">
    <citation type="journal article" date="2018" name="Sci. Rep.">
        <title>Genome sequence of the cauliflower mushroom Sparassis crispa (Hanabiratake) and its association with beneficial usage.</title>
        <authorList>
            <person name="Kiyama R."/>
            <person name="Furutani Y."/>
            <person name="Kawaguchi K."/>
            <person name="Nakanishi T."/>
        </authorList>
    </citation>
    <scope>NUCLEOTIDE SEQUENCE [LARGE SCALE GENOMIC DNA]</scope>
</reference>
<keyword evidence="2" id="KW-1185">Reference proteome</keyword>
<protein>
    <submittedName>
        <fullName evidence="1">Uncharacterized protein</fullName>
    </submittedName>
</protein>
<proteinExistence type="predicted"/>
<evidence type="ECO:0000313" key="2">
    <source>
        <dbReference type="Proteomes" id="UP000287166"/>
    </source>
</evidence>
<sequence length="137" mass="15203">MPSSLFSVCGPCGLFLDSPFCARWSSVQTSMFSNDFVLELRSYLASVEVPKAGIKFTVFSSQLSRIHPDAQNIRDCAYPAIINLFSAVLRIRFVLSFSAIADTKIDVCGAKRSQFKGRYIEGLKSAFAFKFVLQLPV</sequence>
<dbReference type="Proteomes" id="UP000287166">
    <property type="component" value="Unassembled WGS sequence"/>
</dbReference>
<dbReference type="EMBL" id="BFAD01000014">
    <property type="protein sequence ID" value="GBE88681.1"/>
    <property type="molecule type" value="Genomic_DNA"/>
</dbReference>